<sequence length="117" mass="13912">MGKNVFTIKHEYSNIDFSALTDSELTELIKRAMTEFQNRLNNPVFENRREERKVVYSPSARQLTFIENCLSGGYVHASMKDEYKALAKEFSEWFTSKGYPTDLRGSDFERWKRYYQK</sequence>
<organism evidence="1">
    <name type="scientific">Serratia marcescens</name>
    <dbReference type="NCBI Taxonomy" id="615"/>
    <lineage>
        <taxon>Bacteria</taxon>
        <taxon>Pseudomonadati</taxon>
        <taxon>Pseudomonadota</taxon>
        <taxon>Gammaproteobacteria</taxon>
        <taxon>Enterobacterales</taxon>
        <taxon>Yersiniaceae</taxon>
        <taxon>Serratia</taxon>
    </lineage>
</organism>
<accession>A0A8X6FSK4</accession>
<proteinExistence type="predicted"/>
<reference evidence="1" key="1">
    <citation type="journal article" date="2021" name="J Glob Antimicrob Resist">
        <title>Genomic characterization and epidemiology of nosocomial Serratia marcescens isolates resistant to ceftazidime and their plasmids mediating rare blaTEM-61.</title>
        <authorList>
            <person name="Hayashi W."/>
            <person name="Yoshida S."/>
            <person name="Izumi K."/>
            <person name="Koide S."/>
            <person name="Soga E."/>
            <person name="Takizawa S."/>
            <person name="Arakawa Y."/>
            <person name="Nagano Y."/>
            <person name="Nagano N."/>
        </authorList>
    </citation>
    <scope>NUCLEOTIDE SEQUENCE</scope>
    <source>
        <strain evidence="1">Sm10</strain>
    </source>
</reference>
<geneLocation type="plasmid" evidence="1">
    <name>pSm10-1</name>
</geneLocation>
<dbReference type="AlphaFoldDB" id="A0A8X6FSK4"/>
<keyword evidence="1" id="KW-0614">Plasmid</keyword>
<evidence type="ECO:0000313" key="1">
    <source>
        <dbReference type="EMBL" id="BCG07114.1"/>
    </source>
</evidence>
<dbReference type="RefSeq" id="WP_188240111.1">
    <property type="nucleotide sequence ID" value="NZ_JACEZV010000014.1"/>
</dbReference>
<protein>
    <submittedName>
        <fullName evidence="1">Uncharacterized protein</fullName>
    </submittedName>
</protein>
<name>A0A8X6FSK4_SERMA</name>
<dbReference type="EMBL" id="LC545852">
    <property type="protein sequence ID" value="BCG07114.1"/>
    <property type="molecule type" value="Genomic_DNA"/>
</dbReference>